<dbReference type="InterPro" id="IPR000073">
    <property type="entry name" value="AB_hydrolase_1"/>
</dbReference>
<organism evidence="2 3">
    <name type="scientific">Pseudonocardia oroxyli</name>
    <dbReference type="NCBI Taxonomy" id="366584"/>
    <lineage>
        <taxon>Bacteria</taxon>
        <taxon>Bacillati</taxon>
        <taxon>Actinomycetota</taxon>
        <taxon>Actinomycetes</taxon>
        <taxon>Pseudonocardiales</taxon>
        <taxon>Pseudonocardiaceae</taxon>
        <taxon>Pseudonocardia</taxon>
    </lineage>
</organism>
<dbReference type="Proteomes" id="UP000198967">
    <property type="component" value="Unassembled WGS sequence"/>
</dbReference>
<dbReference type="InterPro" id="IPR050228">
    <property type="entry name" value="Carboxylesterase_BioH"/>
</dbReference>
<evidence type="ECO:0000259" key="1">
    <source>
        <dbReference type="Pfam" id="PF00561"/>
    </source>
</evidence>
<accession>A0A1G7XU90</accession>
<dbReference type="EMBL" id="FNBE01000016">
    <property type="protein sequence ID" value="SDG87711.1"/>
    <property type="molecule type" value="Genomic_DNA"/>
</dbReference>
<evidence type="ECO:0000313" key="3">
    <source>
        <dbReference type="Proteomes" id="UP000198967"/>
    </source>
</evidence>
<name>A0A1G7XU90_PSEOR</name>
<gene>
    <name evidence="2" type="ORF">SAMN05216377_11690</name>
</gene>
<sequence length="96" mass="10320">MPHGAVLDELGDRYRIVAYDHRNHGESGSIDNGARVASPAQDLAELLDHLGVEKARLLANSLGCSVLWSYVDPHGTDRVSSLVLVDQPSLCALTRG</sequence>
<dbReference type="PANTHER" id="PTHR43194:SF2">
    <property type="entry name" value="PEROXISOMAL MEMBRANE PROTEIN LPX1"/>
    <property type="match status" value="1"/>
</dbReference>
<feature type="domain" description="AB hydrolase-1" evidence="1">
    <location>
        <begin position="6"/>
        <end position="88"/>
    </location>
</feature>
<dbReference type="OrthoDB" id="495620at2"/>
<dbReference type="Gene3D" id="3.40.50.1820">
    <property type="entry name" value="alpha/beta hydrolase"/>
    <property type="match status" value="1"/>
</dbReference>
<dbReference type="GO" id="GO:0016787">
    <property type="term" value="F:hydrolase activity"/>
    <property type="evidence" value="ECO:0007669"/>
    <property type="project" value="UniProtKB-KW"/>
</dbReference>
<protein>
    <submittedName>
        <fullName evidence="2">Alpha/beta hydrolase fold</fullName>
    </submittedName>
</protein>
<dbReference type="Pfam" id="PF00561">
    <property type="entry name" value="Abhydrolase_1"/>
    <property type="match status" value="1"/>
</dbReference>
<keyword evidence="2" id="KW-0378">Hydrolase</keyword>
<keyword evidence="3" id="KW-1185">Reference proteome</keyword>
<dbReference type="RefSeq" id="WP_093088562.1">
    <property type="nucleotide sequence ID" value="NZ_FNBE01000016.1"/>
</dbReference>
<dbReference type="InterPro" id="IPR029058">
    <property type="entry name" value="AB_hydrolase_fold"/>
</dbReference>
<dbReference type="SUPFAM" id="SSF53474">
    <property type="entry name" value="alpha/beta-Hydrolases"/>
    <property type="match status" value="1"/>
</dbReference>
<evidence type="ECO:0000313" key="2">
    <source>
        <dbReference type="EMBL" id="SDG87711.1"/>
    </source>
</evidence>
<dbReference type="AlphaFoldDB" id="A0A1G7XU90"/>
<proteinExistence type="predicted"/>
<dbReference type="PANTHER" id="PTHR43194">
    <property type="entry name" value="HYDROLASE ALPHA/BETA FOLD FAMILY"/>
    <property type="match status" value="1"/>
</dbReference>
<reference evidence="2 3" key="1">
    <citation type="submission" date="2016-10" db="EMBL/GenBank/DDBJ databases">
        <authorList>
            <person name="de Groot N.N."/>
        </authorList>
    </citation>
    <scope>NUCLEOTIDE SEQUENCE [LARGE SCALE GENOMIC DNA]</scope>
    <source>
        <strain evidence="2 3">CGMCC 4.3143</strain>
    </source>
</reference>
<dbReference type="STRING" id="366584.SAMN05216377_11690"/>